<dbReference type="OrthoDB" id="5431013at2759"/>
<accession>U1GV49</accession>
<proteinExistence type="predicted"/>
<feature type="compositionally biased region" description="Polar residues" evidence="1">
    <location>
        <begin position="251"/>
        <end position="260"/>
    </location>
</feature>
<dbReference type="Proteomes" id="UP000019373">
    <property type="component" value="Unassembled WGS sequence"/>
</dbReference>
<sequence length="595" mass="65789">MELAAAIGAFTSLAVNAAQIYSKLSTLAYQFRFASFQILRVAQDVSGVEAALHQLSELLKDEDLPRYVEPENKSRYLIQNLTSTCRSLFESIEKSLRDASKQIKAKGLSPGVEITLTHGEQALWPFHHDKVESLMKELNAIKTTLMLVSQMTTLSLVKRLATGSHPRLKDNLHHVDEGDKELLYRAIYSSLQDPQIKRILHSMDAQLRIGGSISDEADFVQGAGPSVLPPASPDRALGQNASTFPAGVISVKSSQETSPPAKNAAWGDSMPENGISRSRASSVQEGCSPEDPKSPVIQNATTGNNSTAKFSSAEDVARNKRGLKEDISDCVPHVPDSAVHRHSNTLLRIMQQRPSNIYGVLQNSPSGRPEWSQNSRSRPASKFHKMEAQSVFWKVANGYSKQKDRYEVISGVNRIAYLFMPQLHQDPQNTSVTYKVTEIELSQSEIAHALSYWGACKSGARHFDTWEPSQKQALDQIETERGKLFPAHFIIESIQYTNPRIFSSTTALLKSHDILVVVEELCLKPGQERKAGLGGMGRHRTKMAFPIPHFKSRSPRAKKSPAEHPAMGFEHFPKPVPSDASYLVMICGTTPQGDQ</sequence>
<feature type="compositionally biased region" description="Polar residues" evidence="1">
    <location>
        <begin position="275"/>
        <end position="285"/>
    </location>
</feature>
<evidence type="ECO:0000256" key="1">
    <source>
        <dbReference type="SAM" id="MobiDB-lite"/>
    </source>
</evidence>
<evidence type="ECO:0008006" key="4">
    <source>
        <dbReference type="Google" id="ProtNLM"/>
    </source>
</evidence>
<reference evidence="3" key="1">
    <citation type="journal article" date="2014" name="BMC Genomics">
        <title>Genome characteristics reveal the impact of lichenization on lichen-forming fungus Endocarpon pusillum Hedwig (Verrucariales, Ascomycota).</title>
        <authorList>
            <person name="Wang Y.-Y."/>
            <person name="Liu B."/>
            <person name="Zhang X.-Y."/>
            <person name="Zhou Q.-M."/>
            <person name="Zhang T."/>
            <person name="Li H."/>
            <person name="Yu Y.-F."/>
            <person name="Zhang X.-L."/>
            <person name="Hao X.-Y."/>
            <person name="Wang M."/>
            <person name="Wang L."/>
            <person name="Wei J.-C."/>
        </authorList>
    </citation>
    <scope>NUCLEOTIDE SEQUENCE [LARGE SCALE GENOMIC DNA]</scope>
    <source>
        <strain evidence="3">Z07020 / HMAS-L-300199</strain>
    </source>
</reference>
<dbReference type="AlphaFoldDB" id="U1GV49"/>
<dbReference type="GeneID" id="19236350"/>
<evidence type="ECO:0000313" key="2">
    <source>
        <dbReference type="EMBL" id="ERF75926.1"/>
    </source>
</evidence>
<dbReference type="EMBL" id="KE720795">
    <property type="protein sequence ID" value="ERF75926.1"/>
    <property type="molecule type" value="Genomic_DNA"/>
</dbReference>
<name>U1GV49_ENDPU</name>
<feature type="compositionally biased region" description="Polar residues" evidence="1">
    <location>
        <begin position="296"/>
        <end position="310"/>
    </location>
</feature>
<feature type="region of interest" description="Disordered" evidence="1">
    <location>
        <begin position="251"/>
        <end position="314"/>
    </location>
</feature>
<organism evidence="2 3">
    <name type="scientific">Endocarpon pusillum (strain Z07020 / HMAS-L-300199)</name>
    <name type="common">Lichen-forming fungus</name>
    <dbReference type="NCBI Taxonomy" id="1263415"/>
    <lineage>
        <taxon>Eukaryota</taxon>
        <taxon>Fungi</taxon>
        <taxon>Dikarya</taxon>
        <taxon>Ascomycota</taxon>
        <taxon>Pezizomycotina</taxon>
        <taxon>Eurotiomycetes</taxon>
        <taxon>Chaetothyriomycetidae</taxon>
        <taxon>Verrucariales</taxon>
        <taxon>Verrucariaceae</taxon>
        <taxon>Endocarpon</taxon>
    </lineage>
</organism>
<protein>
    <recommendedName>
        <fullName evidence="4">Fungal N-terminal domain-containing protein</fullName>
    </recommendedName>
</protein>
<dbReference type="eggNOG" id="ENOG502RNYB">
    <property type="taxonomic scope" value="Eukaryota"/>
</dbReference>
<evidence type="ECO:0000313" key="3">
    <source>
        <dbReference type="Proteomes" id="UP000019373"/>
    </source>
</evidence>
<gene>
    <name evidence="2" type="ORF">EPUS_01292</name>
</gene>
<keyword evidence="3" id="KW-1185">Reference proteome</keyword>
<dbReference type="RefSeq" id="XP_007786775.1">
    <property type="nucleotide sequence ID" value="XM_007788585.1"/>
</dbReference>
<dbReference type="HOGENOM" id="CLU_458573_0_0_1"/>